<dbReference type="EMBL" id="CP101988">
    <property type="protein sequence ID" value="UUI75201.1"/>
    <property type="molecule type" value="Genomic_DNA"/>
</dbReference>
<evidence type="ECO:0008006" key="3">
    <source>
        <dbReference type="Google" id="ProtNLM"/>
    </source>
</evidence>
<reference evidence="1 2" key="1">
    <citation type="submission" date="2022-07" db="EMBL/GenBank/DDBJ databases">
        <title>Novel species in genus cellulomonas.</title>
        <authorList>
            <person name="Ye L."/>
        </authorList>
    </citation>
    <scope>NUCLEOTIDE SEQUENCE [LARGE SCALE GENOMIC DNA]</scope>
    <source>
        <strain evidence="2">zg-Y338</strain>
    </source>
</reference>
<evidence type="ECO:0000313" key="1">
    <source>
        <dbReference type="EMBL" id="UUI75201.1"/>
    </source>
</evidence>
<sequence length="102" mass="10513">MTRGSTLNGAMAVSPVVAMAMGHIEEAARSITAAGGVTWVSDAATRYRAALDEAQQAVARTARDVAAAHTALVLHDRATAAACADMRVLAGRSLLDRVIGRP</sequence>
<protein>
    <recommendedName>
        <fullName evidence="3">ESX-1 secretion-associated protein</fullName>
    </recommendedName>
</protein>
<proteinExistence type="predicted"/>
<keyword evidence="2" id="KW-1185">Reference proteome</keyword>
<evidence type="ECO:0000313" key="2">
    <source>
        <dbReference type="Proteomes" id="UP001316189"/>
    </source>
</evidence>
<name>A0ABY5L158_9CELL</name>
<accession>A0ABY5L158</accession>
<dbReference type="RefSeq" id="WP_227569905.1">
    <property type="nucleotide sequence ID" value="NZ_CP101988.1"/>
</dbReference>
<organism evidence="1 2">
    <name type="scientific">Cellulomonas chengniuliangii</name>
    <dbReference type="NCBI Taxonomy" id="2968084"/>
    <lineage>
        <taxon>Bacteria</taxon>
        <taxon>Bacillati</taxon>
        <taxon>Actinomycetota</taxon>
        <taxon>Actinomycetes</taxon>
        <taxon>Micrococcales</taxon>
        <taxon>Cellulomonadaceae</taxon>
        <taxon>Cellulomonas</taxon>
    </lineage>
</organism>
<gene>
    <name evidence="1" type="ORF">NP064_15760</name>
</gene>
<dbReference type="Proteomes" id="UP001316189">
    <property type="component" value="Chromosome"/>
</dbReference>